<accession>A0A2I0QX99</accession>
<reference evidence="1 2" key="1">
    <citation type="submission" date="2017-06" db="EMBL/GenBank/DDBJ databases">
        <title>the draft geome sequence of Illustriluteabacillus marina B3227.</title>
        <authorList>
            <person name="He R.-H."/>
            <person name="Du Z.-J."/>
        </authorList>
    </citation>
    <scope>NUCLEOTIDE SEQUENCE [LARGE SCALE GENOMIC DNA]</scope>
    <source>
        <strain evidence="1 2">B3227</strain>
    </source>
</reference>
<dbReference type="Proteomes" id="UP000243524">
    <property type="component" value="Unassembled WGS sequence"/>
</dbReference>
<organism evidence="1 2">
    <name type="scientific">Halalkalibacillus sediminis</name>
    <dbReference type="NCBI Taxonomy" id="2018042"/>
    <lineage>
        <taxon>Bacteria</taxon>
        <taxon>Bacillati</taxon>
        <taxon>Bacillota</taxon>
        <taxon>Bacilli</taxon>
        <taxon>Bacillales</taxon>
        <taxon>Bacillaceae</taxon>
        <taxon>Halalkalibacillus</taxon>
    </lineage>
</organism>
<gene>
    <name evidence="1" type="ORF">CEY16_04195</name>
</gene>
<protein>
    <submittedName>
        <fullName evidence="1">Uncharacterized protein</fullName>
    </submittedName>
</protein>
<dbReference type="RefSeq" id="WP_101330706.1">
    <property type="nucleotide sequence ID" value="NZ_PJNH01000001.1"/>
</dbReference>
<evidence type="ECO:0000313" key="2">
    <source>
        <dbReference type="Proteomes" id="UP000243524"/>
    </source>
</evidence>
<sequence>MTYQSLEEGDKFEGLEVETLNLSSSQIVRRATRINGGLRVINVVTVLVIGENRPKKEVS</sequence>
<keyword evidence="2" id="KW-1185">Reference proteome</keyword>
<proteinExistence type="predicted"/>
<name>A0A2I0QX99_9BACI</name>
<comment type="caution">
    <text evidence="1">The sequence shown here is derived from an EMBL/GenBank/DDBJ whole genome shotgun (WGS) entry which is preliminary data.</text>
</comment>
<evidence type="ECO:0000313" key="1">
    <source>
        <dbReference type="EMBL" id="PKR78962.1"/>
    </source>
</evidence>
<dbReference type="AlphaFoldDB" id="A0A2I0QX99"/>
<dbReference type="EMBL" id="PJNH01000001">
    <property type="protein sequence ID" value="PKR78962.1"/>
    <property type="molecule type" value="Genomic_DNA"/>
</dbReference>